<evidence type="ECO:0000259" key="2">
    <source>
        <dbReference type="Pfam" id="PF20586"/>
    </source>
</evidence>
<comment type="caution">
    <text evidence="3">The sequence shown here is derived from an EMBL/GenBank/DDBJ whole genome shotgun (WGS) entry which is preliminary data.</text>
</comment>
<organism evidence="3">
    <name type="scientific">marine sediment metagenome</name>
    <dbReference type="NCBI Taxonomy" id="412755"/>
    <lineage>
        <taxon>unclassified sequences</taxon>
        <taxon>metagenomes</taxon>
        <taxon>ecological metagenomes</taxon>
    </lineage>
</organism>
<evidence type="ECO:0000313" key="3">
    <source>
        <dbReference type="EMBL" id="KKL26503.1"/>
    </source>
</evidence>
<keyword evidence="1" id="KW-0175">Coiled coil</keyword>
<dbReference type="Pfam" id="PF20586">
    <property type="entry name" value="DUF6788"/>
    <property type="match status" value="1"/>
</dbReference>
<accession>A0A0F9ERL6</accession>
<dbReference type="AlphaFoldDB" id="A0A0F9ERL6"/>
<gene>
    <name evidence="3" type="ORF">LCGC14_2394640</name>
</gene>
<dbReference type="InterPro" id="IPR046738">
    <property type="entry name" value="DUF6788"/>
</dbReference>
<name>A0A0F9ERL6_9ZZZZ</name>
<protein>
    <recommendedName>
        <fullName evidence="2">DUF6788 domain-containing protein</fullName>
    </recommendedName>
</protein>
<feature type="domain" description="DUF6788" evidence="2">
    <location>
        <begin position="17"/>
        <end position="75"/>
    </location>
</feature>
<dbReference type="EMBL" id="LAZR01035817">
    <property type="protein sequence ID" value="KKL26503.1"/>
    <property type="molecule type" value="Genomic_DNA"/>
</dbReference>
<sequence>MWYSIRMETKKNKLIFDEPILPGCVTLSKNKCGKPNCACKANPPKLHGPYYQWTGVINGKRTTRTISKEVAEECQRKINNHKKLQKKIKDLLNEELQNIQWNSKKEDS</sequence>
<proteinExistence type="predicted"/>
<evidence type="ECO:0000256" key="1">
    <source>
        <dbReference type="SAM" id="Coils"/>
    </source>
</evidence>
<feature type="coiled-coil region" evidence="1">
    <location>
        <begin position="67"/>
        <end position="94"/>
    </location>
</feature>
<reference evidence="3" key="1">
    <citation type="journal article" date="2015" name="Nature">
        <title>Complex archaea that bridge the gap between prokaryotes and eukaryotes.</title>
        <authorList>
            <person name="Spang A."/>
            <person name="Saw J.H."/>
            <person name="Jorgensen S.L."/>
            <person name="Zaremba-Niedzwiedzka K."/>
            <person name="Martijn J."/>
            <person name="Lind A.E."/>
            <person name="van Eijk R."/>
            <person name="Schleper C."/>
            <person name="Guy L."/>
            <person name="Ettema T.J."/>
        </authorList>
    </citation>
    <scope>NUCLEOTIDE SEQUENCE</scope>
</reference>